<evidence type="ECO:0000313" key="4">
    <source>
        <dbReference type="Proteomes" id="UP000202635"/>
    </source>
</evidence>
<evidence type="ECO:0000313" key="1">
    <source>
        <dbReference type="EMBL" id="AAS82674.1"/>
    </source>
</evidence>
<dbReference type="SUPFAM" id="SSF56747">
    <property type="entry name" value="Prim-pol domain"/>
    <property type="match status" value="1"/>
</dbReference>
<dbReference type="EMBL" id="AY522332">
    <property type="protein sequence ID" value="AAS82674.1"/>
    <property type="molecule type" value="Genomic_DNA"/>
</dbReference>
<dbReference type="EMBL" id="KR584663">
    <property type="protein sequence ID" value="AKN63350.1"/>
    <property type="molecule type" value="Genomic_DNA"/>
</dbReference>
<dbReference type="PIRSF" id="PIRSF016433">
    <property type="entry name" value="Viral_DNA_prim"/>
    <property type="match status" value="1"/>
</dbReference>
<accession>Q6QXP7</accession>
<reference evidence="1 4" key="1">
    <citation type="submission" date="2004-09" db="EMBL/GenBank/DDBJ databases">
        <authorList>
            <person name="Ai X.L."/>
            <person name="Wang Z.F."/>
            <person name="Wang B."/>
            <person name="Zhang W."/>
            <person name="Li F."/>
            <person name="Fu J.H."/>
            <person name="Cui C.S."/>
            <person name="Shi Y.H."/>
            <person name="He M."/>
        </authorList>
    </citation>
    <scope>NUCLEOTIDE SEQUENCE [LARGE SCALE GENOMIC DNA]</scope>
</reference>
<dbReference type="OrthoDB" id="18354at10239"/>
<keyword evidence="5" id="KW-1185">Reference proteome</keyword>
<proteinExistence type="predicted"/>
<organismHost>
    <name type="scientific">Agrotis segetum</name>
    <name type="common">Turnip moth</name>
    <dbReference type="NCBI Taxonomy" id="47767"/>
</organismHost>
<dbReference type="CDD" id="cd00525">
    <property type="entry name" value="AE_Prim_S_like"/>
    <property type="match status" value="1"/>
</dbReference>
<organism evidence="1 4">
    <name type="scientific">Agrotis segetum granulosis virus</name>
    <name type="common">AsGV</name>
    <name type="synonym">Agrotis segetum granulovirus</name>
    <dbReference type="NCBI Taxonomy" id="10464"/>
    <lineage>
        <taxon>Viruses</taxon>
        <taxon>Viruses incertae sedis</taxon>
        <taxon>Naldaviricetes</taxon>
        <taxon>Lefavirales</taxon>
        <taxon>Baculoviridae</taxon>
        <taxon>Betabaculovirus</taxon>
        <taxon>Betabaculovirus agsegetum</taxon>
    </lineage>
</organism>
<name>Q6QXP7_GVAS</name>
<sequence>MYTSDQLLQIWTSVNYREDRYWAFMKSDGTWRHSDSQFSKTSTYNSFDQFEKAVKLLDARDIHVKKTVSGGREWVIDVDHDDSDQRKIRLKNAIAHVTFAEFFGSNCEKIMFSGNRGLHIWLNHHKFDMQASAQTRRYYYNSVLKKPIFLNFALLQKGSLGWCFRNALKVPWIERQIQQLYPHISLNNNKMLLKEFYPYVDKQVFESTKQIRAPYSFNTKGRQFNQPHILEWTVSLNMCVPTGSETTATAKTK</sequence>
<gene>
    <name evidence="1" type="primary">ORF64,lef-1</name>
    <name evidence="2" type="ORF">AsGV076</name>
    <name evidence="1" type="ORF">AsGVgp064</name>
</gene>
<evidence type="ECO:0000313" key="3">
    <source>
        <dbReference type="EMBL" id="AKN63350.1"/>
    </source>
</evidence>
<reference evidence="3 5" key="3">
    <citation type="submission" date="2015-05" db="EMBL/GenBank/DDBJ databases">
        <title>Complete Sequence of an Agrotis segetum granulovirus isolate from Europe.</title>
        <authorList>
            <person name="Gueli Alletti G."/>
            <person name="Wennmann J.T."/>
            <person name="Jehle J.A."/>
        </authorList>
    </citation>
    <scope>NUCLEOTIDE SEQUENCE [LARGE SCALE GENOMIC DNA]</scope>
    <source>
        <strain evidence="3 5">DA</strain>
    </source>
</reference>
<dbReference type="Proteomes" id="UP000232958">
    <property type="component" value="Segment"/>
</dbReference>
<evidence type="ECO:0000313" key="2">
    <source>
        <dbReference type="EMBL" id="AHN92115.1"/>
    </source>
</evidence>
<dbReference type="InterPro" id="IPR016658">
    <property type="entry name" value="DNA_primase_LEF1"/>
</dbReference>
<protein>
    <submittedName>
        <fullName evidence="2">Lef-1</fullName>
    </submittedName>
    <submittedName>
        <fullName evidence="1">ORF64</fullName>
    </submittedName>
</protein>
<dbReference type="EMBL" id="KC994902">
    <property type="protein sequence ID" value="AHN92115.1"/>
    <property type="molecule type" value="Genomic_DNA"/>
</dbReference>
<evidence type="ECO:0000313" key="5">
    <source>
        <dbReference type="Proteomes" id="UP000232958"/>
    </source>
</evidence>
<reference evidence="2" key="2">
    <citation type="journal article" date="2014" name="Arch. Virol.">
        <title>Complete genome sequence of Agrotis segetum granulovirus Shanghai strain.</title>
        <authorList>
            <person name="Zhang X."/>
            <person name="Liang Z."/>
            <person name="Yin X."/>
            <person name="Wang J."/>
            <person name="Shao X."/>
        </authorList>
    </citation>
    <scope>NUCLEOTIDE SEQUENCE</scope>
    <source>
        <strain evidence="2">L1</strain>
    </source>
</reference>
<dbReference type="Gene3D" id="3.90.920.10">
    <property type="entry name" value="DNA primase, PRIM domain"/>
    <property type="match status" value="1"/>
</dbReference>
<dbReference type="Proteomes" id="UP000202635">
    <property type="component" value="Genome"/>
</dbReference>